<dbReference type="AlphaFoldDB" id="A0AAD5RS51"/>
<dbReference type="InterPro" id="IPR008701">
    <property type="entry name" value="NPP1"/>
</dbReference>
<comment type="caution">
    <text evidence="2">The sequence shown here is derived from an EMBL/GenBank/DDBJ whole genome shotgun (WGS) entry which is preliminary data.</text>
</comment>
<evidence type="ECO:0000313" key="2">
    <source>
        <dbReference type="EMBL" id="KAJ2902266.1"/>
    </source>
</evidence>
<evidence type="ECO:0000313" key="3">
    <source>
        <dbReference type="Proteomes" id="UP001201980"/>
    </source>
</evidence>
<dbReference type="PANTHER" id="PTHR33657:SF6">
    <property type="entry name" value="SECRETED PROTEIN"/>
    <property type="match status" value="1"/>
</dbReference>
<evidence type="ECO:0008006" key="4">
    <source>
        <dbReference type="Google" id="ProtNLM"/>
    </source>
</evidence>
<keyword evidence="3" id="KW-1185">Reference proteome</keyword>
<dbReference type="Proteomes" id="UP001201980">
    <property type="component" value="Unassembled WGS sequence"/>
</dbReference>
<sequence length="301" mass="32797">MGGNTSKEAGTGTGPTPIPGSGPPAALPIKASLLELTFQPAFDYDKDGCYPTPGIGVDGRIAPGLPLDGTISSGCRDEPRLADTNSYSRYKCNGSWCGIIYTLYFEKDQVSWGPGSGGHRHDWEHIGVWVRITPPDNTDDGGGDDGELRKRATPMKSTIEYVSTSNHGSFTVHPRSALHWDDPGTETHAKVVYHKDGASTHCFRNSHDNDEPPENHRHVWQYPDLVGWDDGYPPGLRERISAADYGKGNFGVKDDRFVPNLEKSMPEEVSKEFDANGDDLVWTPEGLLAVPKGEPAGHDEL</sequence>
<organism evidence="2 3">
    <name type="scientific">Zalerion maritima</name>
    <dbReference type="NCBI Taxonomy" id="339359"/>
    <lineage>
        <taxon>Eukaryota</taxon>
        <taxon>Fungi</taxon>
        <taxon>Dikarya</taxon>
        <taxon>Ascomycota</taxon>
        <taxon>Pezizomycotina</taxon>
        <taxon>Sordariomycetes</taxon>
        <taxon>Lulworthiomycetidae</taxon>
        <taxon>Lulworthiales</taxon>
        <taxon>Lulworthiaceae</taxon>
        <taxon>Zalerion</taxon>
    </lineage>
</organism>
<dbReference type="PIRSF" id="PIRSF029958">
    <property type="entry name" value="Necrosis-inducing_protein"/>
    <property type="match status" value="1"/>
</dbReference>
<evidence type="ECO:0000256" key="1">
    <source>
        <dbReference type="SAM" id="MobiDB-lite"/>
    </source>
</evidence>
<proteinExistence type="predicted"/>
<feature type="region of interest" description="Disordered" evidence="1">
    <location>
        <begin position="1"/>
        <end position="24"/>
    </location>
</feature>
<dbReference type="EMBL" id="JAKWBI020000118">
    <property type="protein sequence ID" value="KAJ2902266.1"/>
    <property type="molecule type" value="Genomic_DNA"/>
</dbReference>
<dbReference type="PANTHER" id="PTHR33657">
    <property type="entry name" value="DOMAIN PROTEIN, PUTATIVE (AFU_ORTHOLOGUE AFUA_5G00600)-RELATED"/>
    <property type="match status" value="1"/>
</dbReference>
<name>A0AAD5RS51_9PEZI</name>
<gene>
    <name evidence="2" type="ORF">MKZ38_000807</name>
</gene>
<dbReference type="Pfam" id="PF05630">
    <property type="entry name" value="NPP1"/>
    <property type="match status" value="1"/>
</dbReference>
<accession>A0AAD5RS51</accession>
<feature type="region of interest" description="Disordered" evidence="1">
    <location>
        <begin position="132"/>
        <end position="151"/>
    </location>
</feature>
<protein>
    <recommendedName>
        <fullName evidence="4">Necrosis inducing protein</fullName>
    </recommendedName>
</protein>
<reference evidence="2" key="1">
    <citation type="submission" date="2022-07" db="EMBL/GenBank/DDBJ databases">
        <title>Draft genome sequence of Zalerion maritima ATCC 34329, a (micro)plastics degrading marine fungus.</title>
        <authorList>
            <person name="Paco A."/>
            <person name="Goncalves M.F.M."/>
            <person name="Rocha-Santos T.A.P."/>
            <person name="Alves A."/>
        </authorList>
    </citation>
    <scope>NUCLEOTIDE SEQUENCE</scope>
    <source>
        <strain evidence="2">ATCC 34329</strain>
    </source>
</reference>